<dbReference type="EMBL" id="MNUE01000037">
    <property type="protein sequence ID" value="OJD32480.1"/>
    <property type="molecule type" value="Genomic_DNA"/>
</dbReference>
<organism evidence="2 3">
    <name type="scientific">Diplodia corticola</name>
    <dbReference type="NCBI Taxonomy" id="236234"/>
    <lineage>
        <taxon>Eukaryota</taxon>
        <taxon>Fungi</taxon>
        <taxon>Dikarya</taxon>
        <taxon>Ascomycota</taxon>
        <taxon>Pezizomycotina</taxon>
        <taxon>Dothideomycetes</taxon>
        <taxon>Dothideomycetes incertae sedis</taxon>
        <taxon>Botryosphaeriales</taxon>
        <taxon>Botryosphaeriaceae</taxon>
        <taxon>Diplodia</taxon>
    </lineage>
</organism>
<dbReference type="InterPro" id="IPR021858">
    <property type="entry name" value="Fun_TF"/>
</dbReference>
<dbReference type="InterPro" id="IPR053178">
    <property type="entry name" value="Osmoadaptation_assoc"/>
</dbReference>
<keyword evidence="3" id="KW-1185">Reference proteome</keyword>
<proteinExistence type="predicted"/>
<dbReference type="GO" id="GO:0008270">
    <property type="term" value="F:zinc ion binding"/>
    <property type="evidence" value="ECO:0007669"/>
    <property type="project" value="InterPro"/>
</dbReference>
<dbReference type="RefSeq" id="XP_020128740.1">
    <property type="nucleotide sequence ID" value="XM_020275099.1"/>
</dbReference>
<dbReference type="Pfam" id="PF11951">
    <property type="entry name" value="Fungal_trans_2"/>
    <property type="match status" value="1"/>
</dbReference>
<evidence type="ECO:0000256" key="1">
    <source>
        <dbReference type="ARBA" id="ARBA00023242"/>
    </source>
</evidence>
<evidence type="ECO:0000313" key="3">
    <source>
        <dbReference type="Proteomes" id="UP000183809"/>
    </source>
</evidence>
<dbReference type="AlphaFoldDB" id="A0A1J9QVP2"/>
<dbReference type="CDD" id="cd00067">
    <property type="entry name" value="GAL4"/>
    <property type="match status" value="1"/>
</dbReference>
<sequence>MLRVGPFDKRTHVRRCANCQRRKIKCVGPVPCEYCKKTRQFCFQNVAEKRDAVVFMPYRQQDATAVPVIRTPTLHNGKDWQLAYFFDSFLKMNEFAADLWGRITPHLYELLHTSPALRDAIAAVAVLDSSRRPTSRSHGATSKTQESALKTYASSMVALQCSIDAHGATEDVIWTTFFLGLFELMMGGNSENWDRHFLYGTASLLRACGPTAFRKGSRKTLFLTLRLFEISRCLIYNQSSFLMDSAWNSLLAMLRDEAGPDGYRNETALDIMLRCSDLCSRLLRSAPGSNFDDFLEEGACLRAVIDMILQGYPEPDPKSPNDLVSYASLHAVSIYLSGIFDYRLHLFSATPMATLPQYRVKSHVASILNAVEIAVRHTRLCGLLFLFPLRVAAARATDPLEHKRIMDAFKYIGQHGFDIVRLFQQEVQEVWKRK</sequence>
<dbReference type="PANTHER" id="PTHR38111">
    <property type="entry name" value="ZN(2)-C6 FUNGAL-TYPE DOMAIN-CONTAINING PROTEIN-RELATED"/>
    <property type="match status" value="1"/>
</dbReference>
<dbReference type="PANTHER" id="PTHR38111:SF2">
    <property type="entry name" value="FINGER DOMAIN PROTEIN, PUTATIVE (AFU_ORTHOLOGUE AFUA_1G01560)-RELATED"/>
    <property type="match status" value="1"/>
</dbReference>
<dbReference type="InterPro" id="IPR001138">
    <property type="entry name" value="Zn2Cys6_DnaBD"/>
</dbReference>
<reference evidence="2 3" key="1">
    <citation type="submission" date="2016-10" db="EMBL/GenBank/DDBJ databases">
        <title>Proteomics and genomics reveal pathogen-plant mechanisms compatible with a hemibiotrophic lifestyle of Diplodia corticola.</title>
        <authorList>
            <person name="Fernandes I."/>
            <person name="De Jonge R."/>
            <person name="Van De Peer Y."/>
            <person name="Devreese B."/>
            <person name="Alves A."/>
            <person name="Esteves A.C."/>
        </authorList>
    </citation>
    <scope>NUCLEOTIDE SEQUENCE [LARGE SCALE GENOMIC DNA]</scope>
    <source>
        <strain evidence="2 3">CBS 112549</strain>
    </source>
</reference>
<dbReference type="GO" id="GO:0000981">
    <property type="term" value="F:DNA-binding transcription factor activity, RNA polymerase II-specific"/>
    <property type="evidence" value="ECO:0007669"/>
    <property type="project" value="InterPro"/>
</dbReference>
<dbReference type="SUPFAM" id="SSF57701">
    <property type="entry name" value="Zn2/Cys6 DNA-binding domain"/>
    <property type="match status" value="1"/>
</dbReference>
<comment type="caution">
    <text evidence="2">The sequence shown here is derived from an EMBL/GenBank/DDBJ whole genome shotgun (WGS) entry which is preliminary data.</text>
</comment>
<name>A0A1J9QVP2_9PEZI</name>
<dbReference type="InterPro" id="IPR036864">
    <property type="entry name" value="Zn2-C6_fun-type_DNA-bd_sf"/>
</dbReference>
<dbReference type="OrthoDB" id="194358at2759"/>
<dbReference type="GeneID" id="31015360"/>
<evidence type="ECO:0000313" key="2">
    <source>
        <dbReference type="EMBL" id="OJD32480.1"/>
    </source>
</evidence>
<accession>A0A1J9QVP2</accession>
<protein>
    <submittedName>
        <fullName evidence="2">C6 finger domain-containing protein</fullName>
    </submittedName>
</protein>
<keyword evidence="1" id="KW-0539">Nucleus</keyword>
<dbReference type="Proteomes" id="UP000183809">
    <property type="component" value="Unassembled WGS sequence"/>
</dbReference>
<gene>
    <name evidence="2" type="ORF">BKCO1_37000211</name>
</gene>